<keyword evidence="1" id="KW-0812">Transmembrane</keyword>
<dbReference type="STRING" id="1195236.CTER_1750"/>
<protein>
    <submittedName>
        <fullName evidence="2">Uncharacterized protein</fullName>
    </submittedName>
</protein>
<feature type="transmembrane region" description="Helical" evidence="1">
    <location>
        <begin position="186"/>
        <end position="204"/>
    </location>
</feature>
<dbReference type="PATRIC" id="fig|1195236.3.peg.2074"/>
<reference evidence="2 3" key="1">
    <citation type="journal article" date="2013" name="Genome Announc.">
        <title>Draft Genome Sequence of the Cellulolytic, Mesophilic, Anaerobic Bacterium Clostridium termitidis Strain CT1112 (DSM 5398).</title>
        <authorList>
            <person name="Lal S."/>
            <person name="Ramachandran U."/>
            <person name="Zhang X."/>
            <person name="Munir R."/>
            <person name="Sparling R."/>
            <person name="Levin D.B."/>
        </authorList>
    </citation>
    <scope>NUCLEOTIDE SEQUENCE [LARGE SCALE GENOMIC DNA]</scope>
    <source>
        <strain evidence="2 3">CT1112</strain>
    </source>
</reference>
<proteinExistence type="predicted"/>
<organism evidence="2 3">
    <name type="scientific">Ruminiclostridium cellobioparum subsp. termitidis CT1112</name>
    <dbReference type="NCBI Taxonomy" id="1195236"/>
    <lineage>
        <taxon>Bacteria</taxon>
        <taxon>Bacillati</taxon>
        <taxon>Bacillota</taxon>
        <taxon>Clostridia</taxon>
        <taxon>Eubacteriales</taxon>
        <taxon>Oscillospiraceae</taxon>
        <taxon>Ruminiclostridium</taxon>
    </lineage>
</organism>
<keyword evidence="1" id="KW-0472">Membrane</keyword>
<evidence type="ECO:0000313" key="3">
    <source>
        <dbReference type="Proteomes" id="UP000014155"/>
    </source>
</evidence>
<keyword evidence="3" id="KW-1185">Reference proteome</keyword>
<gene>
    <name evidence="2" type="ORF">CTER_1750</name>
</gene>
<keyword evidence="1" id="KW-1133">Transmembrane helix</keyword>
<dbReference type="RefSeq" id="WP_004625258.1">
    <property type="nucleotide sequence ID" value="NZ_AORV01000028.1"/>
</dbReference>
<dbReference type="EMBL" id="AORV01000028">
    <property type="protein sequence ID" value="EMS72266.1"/>
    <property type="molecule type" value="Genomic_DNA"/>
</dbReference>
<dbReference type="Pfam" id="PF19597">
    <property type="entry name" value="TrbL_4"/>
    <property type="match status" value="1"/>
</dbReference>
<sequence length="293" mass="31804">MDKLLELLCAPVINDSAAWLGRMFNDLALLSLYIENSISVIFESDTVSAMSPNADLVNKAVNIMSTAMSVLQKVCLGMAVSMIILKFFKKGFETYVLWTDGDPDADPLLLTTNFFKALAMAMSFPVLYGYLADITQAFSDKVKNACTVDSVFDVVTVMGSGLFYIIGLLVALILLLVLYLQFVKRGVEMFVLRLAIPIGCVGLLDSDHAMYKAMMQKLYQCAATIVVQVGLAQLALSVILAGHAIIGIAVVTAALSTPKFLQEFMVPSSSGINSATIYQVSRMFQMAKGVVKK</sequence>
<dbReference type="Proteomes" id="UP000014155">
    <property type="component" value="Unassembled WGS sequence"/>
</dbReference>
<dbReference type="eggNOG" id="ENOG5033QUK">
    <property type="taxonomic scope" value="Bacteria"/>
</dbReference>
<dbReference type="AlphaFoldDB" id="S0FPI2"/>
<feature type="transmembrane region" description="Helical" evidence="1">
    <location>
        <begin position="151"/>
        <end position="180"/>
    </location>
</feature>
<evidence type="ECO:0000256" key="1">
    <source>
        <dbReference type="SAM" id="Phobius"/>
    </source>
</evidence>
<accession>S0FPI2</accession>
<evidence type="ECO:0000313" key="2">
    <source>
        <dbReference type="EMBL" id="EMS72266.1"/>
    </source>
</evidence>
<dbReference type="InterPro" id="IPR046084">
    <property type="entry name" value="TrbL_4"/>
</dbReference>
<feature type="transmembrane region" description="Helical" evidence="1">
    <location>
        <begin position="225"/>
        <end position="255"/>
    </location>
</feature>
<feature type="transmembrane region" description="Helical" evidence="1">
    <location>
        <begin position="108"/>
        <end position="131"/>
    </location>
</feature>
<comment type="caution">
    <text evidence="2">The sequence shown here is derived from an EMBL/GenBank/DDBJ whole genome shotgun (WGS) entry which is preliminary data.</text>
</comment>
<name>S0FPI2_RUMCE</name>
<feature type="transmembrane region" description="Helical" evidence="1">
    <location>
        <begin position="70"/>
        <end position="88"/>
    </location>
</feature>